<sequence length="502" mass="54897">MSVEGEPKRPRTQGAESVASAQTGGTPSISEGLVRLEERIVAREAAGVQQLFNTTVAAQTPFLGDKWLSFFAALSSAKDALSDVEGGVKGTIRPIGWAKPSPPADSADGLPPDVCRDVIYQCLPIDEAVCSARPISRAHGSQLVNEAFVQRRIAKHLSRHSLTGLIDVHRTAADTANAAAPTPAPPTTSSSSSDAPAPAAAAGGPHVSHFGYLSQCCYALEHGGAVWCEWPGFIRLADIYNLTPSTGLPLIMSPQWMAAHLPTKAHFHTMPLALRQYSTFGHLLNYQGTSLALTKVVIYEADDGDEGKKGKKDAEGGDGEGDGGVTRHRYRIGSGQRQWEFETVPKSALPPRHPYRHTYDLHNPPIRFVGSLFPSFTAFMKWMVLWSWYHQEGVDEKEVFEAEVDEADERYQRLLTGPIDGHTTIDFIRETNDGQRRLIILKGMKEDGTVAAYLDLYGGIINLYTTEAELEGHTRLSDRYPTAMQLARSLLTKHRLAHIIPQ</sequence>
<dbReference type="EMBL" id="CDMY01000440">
    <property type="protein sequence ID" value="CEM12954.1"/>
    <property type="molecule type" value="Genomic_DNA"/>
</dbReference>
<dbReference type="InParanoid" id="A0A0G4FHG9"/>
<reference evidence="2 3" key="1">
    <citation type="submission" date="2014-11" db="EMBL/GenBank/DDBJ databases">
        <authorList>
            <person name="Zhu J."/>
            <person name="Qi W."/>
            <person name="Song R."/>
        </authorList>
    </citation>
    <scope>NUCLEOTIDE SEQUENCE [LARGE SCALE GENOMIC DNA]</scope>
</reference>
<dbReference type="Proteomes" id="UP000041254">
    <property type="component" value="Unassembled WGS sequence"/>
</dbReference>
<feature type="region of interest" description="Disordered" evidence="1">
    <location>
        <begin position="1"/>
        <end position="29"/>
    </location>
</feature>
<name>A0A0G4FHG9_VITBC</name>
<dbReference type="VEuPathDB" id="CryptoDB:Vbra_9171"/>
<evidence type="ECO:0000313" key="3">
    <source>
        <dbReference type="Proteomes" id="UP000041254"/>
    </source>
</evidence>
<feature type="region of interest" description="Disordered" evidence="1">
    <location>
        <begin position="176"/>
        <end position="200"/>
    </location>
</feature>
<feature type="compositionally biased region" description="Polar residues" evidence="1">
    <location>
        <begin position="19"/>
        <end position="29"/>
    </location>
</feature>
<dbReference type="PhylomeDB" id="A0A0G4FHG9"/>
<dbReference type="AlphaFoldDB" id="A0A0G4FHG9"/>
<keyword evidence="3" id="KW-1185">Reference proteome</keyword>
<evidence type="ECO:0000313" key="2">
    <source>
        <dbReference type="EMBL" id="CEM12954.1"/>
    </source>
</evidence>
<protein>
    <submittedName>
        <fullName evidence="2">Uncharacterized protein</fullName>
    </submittedName>
</protein>
<feature type="region of interest" description="Disordered" evidence="1">
    <location>
        <begin position="304"/>
        <end position="327"/>
    </location>
</feature>
<proteinExistence type="predicted"/>
<feature type="compositionally biased region" description="Basic and acidic residues" evidence="1">
    <location>
        <begin position="306"/>
        <end position="315"/>
    </location>
</feature>
<organism evidence="2 3">
    <name type="scientific">Vitrella brassicaformis (strain CCMP3155)</name>
    <dbReference type="NCBI Taxonomy" id="1169540"/>
    <lineage>
        <taxon>Eukaryota</taxon>
        <taxon>Sar</taxon>
        <taxon>Alveolata</taxon>
        <taxon>Colpodellida</taxon>
        <taxon>Vitrellaceae</taxon>
        <taxon>Vitrella</taxon>
    </lineage>
</organism>
<gene>
    <name evidence="2" type="ORF">Vbra_9171</name>
</gene>
<accession>A0A0G4FHG9</accession>
<evidence type="ECO:0000256" key="1">
    <source>
        <dbReference type="SAM" id="MobiDB-lite"/>
    </source>
</evidence>